<dbReference type="GO" id="GO:0055085">
    <property type="term" value="P:transmembrane transport"/>
    <property type="evidence" value="ECO:0007669"/>
    <property type="project" value="InterPro"/>
</dbReference>
<evidence type="ECO:0000256" key="1">
    <source>
        <dbReference type="ARBA" id="ARBA00004418"/>
    </source>
</evidence>
<evidence type="ECO:0000256" key="2">
    <source>
        <dbReference type="ARBA" id="ARBA00022729"/>
    </source>
</evidence>
<reference evidence="6" key="1">
    <citation type="submission" date="2018-09" db="EMBL/GenBank/DDBJ databases">
        <title>Acidovorax cavernicola nov. sp. isolated from Gruta de las Maravillas (Aracena, Spain).</title>
        <authorList>
            <person name="Jurado V."/>
            <person name="Gutierrez-Patricio S."/>
            <person name="Gonzalez-Pimentel J.L."/>
            <person name="Miller A.Z."/>
            <person name="Laiz L."/>
            <person name="Saiz-Jimenez C."/>
        </authorList>
    </citation>
    <scope>NUCLEOTIDE SEQUENCE [LARGE SCALE GENOMIC DNA]</scope>
    <source>
        <strain evidence="6">1011MAR3C25</strain>
    </source>
</reference>
<keyword evidence="2 4" id="KW-0732">Signal</keyword>
<evidence type="ECO:0000256" key="3">
    <source>
        <dbReference type="ARBA" id="ARBA00022764"/>
    </source>
</evidence>
<dbReference type="GO" id="GO:0042597">
    <property type="term" value="C:periplasmic space"/>
    <property type="evidence" value="ECO:0007669"/>
    <property type="project" value="UniProtKB-SubCell"/>
</dbReference>
<keyword evidence="6" id="KW-1185">Reference proteome</keyword>
<dbReference type="Proteomes" id="UP000284202">
    <property type="component" value="Unassembled WGS sequence"/>
</dbReference>
<keyword evidence="3" id="KW-0574">Periplasm</keyword>
<feature type="chain" id="PRO_5019462685" evidence="4">
    <location>
        <begin position="40"/>
        <end position="353"/>
    </location>
</feature>
<accession>A0A418SME9</accession>
<evidence type="ECO:0000256" key="4">
    <source>
        <dbReference type="SAM" id="SignalP"/>
    </source>
</evidence>
<protein>
    <submittedName>
        <fullName evidence="5">ABC transporter substrate-binding protein</fullName>
    </submittedName>
</protein>
<dbReference type="AlphaFoldDB" id="A0A418SME9"/>
<dbReference type="Pfam" id="PF03480">
    <property type="entry name" value="DctP"/>
    <property type="match status" value="1"/>
</dbReference>
<comment type="subcellular location">
    <subcellularLocation>
        <location evidence="1">Periplasm</location>
    </subcellularLocation>
</comment>
<sequence>MKYTNKVSATAAGIKRRALLRGGALAAVASPALVGKALAAGEVTWRVQAHWPKASASFTDSLETMSAILAERTDGAFKLELLGEGEFAKGPDIFNLVSKGVVPMGTLAASYFEDQATVANFVYGMPGTFREAWEFSHALKNLGLEALLNEELAPKGVMLKPEKVLPVEMTASKKIESAADFQGLKIRSAGAMMDFLTAAGAAPQYIAGAELYQALSSGVVDGAHWGAAVGAKSMSLWEVCKYHYKPVLAQTTDSYLFNLKALEDLSDDLRSALMDTIETRFFLRTAEYQHEEALAIADGVANQNLEVLTLPDEVLEMLAQASGEILESEGQRSEMAGKAADIYRNLMADLGYV</sequence>
<dbReference type="InterPro" id="IPR038404">
    <property type="entry name" value="TRAP_DctP_sf"/>
</dbReference>
<evidence type="ECO:0000313" key="6">
    <source>
        <dbReference type="Proteomes" id="UP000284202"/>
    </source>
</evidence>
<name>A0A418SME9_9RHOB</name>
<dbReference type="EMBL" id="QZCG01000019">
    <property type="protein sequence ID" value="RJE82150.1"/>
    <property type="molecule type" value="Genomic_DNA"/>
</dbReference>
<dbReference type="Gene3D" id="3.40.190.170">
    <property type="entry name" value="Bacterial extracellular solute-binding protein, family 7"/>
    <property type="match status" value="1"/>
</dbReference>
<dbReference type="RefSeq" id="WP_119751916.1">
    <property type="nucleotide sequence ID" value="NZ_QZCG01000019.1"/>
</dbReference>
<feature type="signal peptide" evidence="4">
    <location>
        <begin position="1"/>
        <end position="39"/>
    </location>
</feature>
<dbReference type="InterPro" id="IPR006311">
    <property type="entry name" value="TAT_signal"/>
</dbReference>
<comment type="caution">
    <text evidence="5">The sequence shown here is derived from an EMBL/GenBank/DDBJ whole genome shotgun (WGS) entry which is preliminary data.</text>
</comment>
<dbReference type="PROSITE" id="PS51318">
    <property type="entry name" value="TAT"/>
    <property type="match status" value="1"/>
</dbReference>
<dbReference type="InterPro" id="IPR018389">
    <property type="entry name" value="DctP_fam"/>
</dbReference>
<dbReference type="PANTHER" id="PTHR33376">
    <property type="match status" value="1"/>
</dbReference>
<organism evidence="5 6">
    <name type="scientific">Paracoccus onubensis</name>
    <dbReference type="NCBI Taxonomy" id="1675788"/>
    <lineage>
        <taxon>Bacteria</taxon>
        <taxon>Pseudomonadati</taxon>
        <taxon>Pseudomonadota</taxon>
        <taxon>Alphaproteobacteria</taxon>
        <taxon>Rhodobacterales</taxon>
        <taxon>Paracoccaceae</taxon>
        <taxon>Paracoccus</taxon>
    </lineage>
</organism>
<dbReference type="NCBIfam" id="NF037995">
    <property type="entry name" value="TRAP_S1"/>
    <property type="match status" value="1"/>
</dbReference>
<proteinExistence type="predicted"/>
<gene>
    <name evidence="5" type="ORF">D3P04_21430</name>
</gene>
<evidence type="ECO:0000313" key="5">
    <source>
        <dbReference type="EMBL" id="RJE82150.1"/>
    </source>
</evidence>
<dbReference type="OrthoDB" id="9769667at2"/>
<dbReference type="PANTHER" id="PTHR33376:SF5">
    <property type="entry name" value="EXTRACYTOPLASMIC SOLUTE RECEPTOR PROTEIN"/>
    <property type="match status" value="1"/>
</dbReference>